<keyword evidence="6 11" id="KW-1133">Transmembrane helix</keyword>
<accession>A0A096BH66</accession>
<dbReference type="Proteomes" id="UP000029622">
    <property type="component" value="Unassembled WGS sequence"/>
</dbReference>
<feature type="transmembrane region" description="Helical" evidence="11">
    <location>
        <begin position="30"/>
        <end position="53"/>
    </location>
</feature>
<evidence type="ECO:0000256" key="3">
    <source>
        <dbReference type="ARBA" id="ARBA00022475"/>
    </source>
</evidence>
<dbReference type="InterPro" id="IPR001708">
    <property type="entry name" value="YidC/ALB3/OXA1/COX18"/>
</dbReference>
<proteinExistence type="inferred from homology"/>
<keyword evidence="8" id="KW-0143">Chaperone</keyword>
<dbReference type="EMBL" id="AZTB01000041">
    <property type="protein sequence ID" value="KGG80078.1"/>
    <property type="molecule type" value="Genomic_DNA"/>
</dbReference>
<protein>
    <submittedName>
        <fullName evidence="13">Sporulation protein</fullName>
    </submittedName>
</protein>
<dbReference type="GO" id="GO:0032977">
    <property type="term" value="F:membrane insertase activity"/>
    <property type="evidence" value="ECO:0007669"/>
    <property type="project" value="InterPro"/>
</dbReference>
<reference evidence="13 14" key="1">
    <citation type="submission" date="2013-12" db="EMBL/GenBank/DDBJ databases">
        <title>Draft genome sequence of Caloranaerobacter sp. H53214.</title>
        <authorList>
            <person name="Jiang L.J."/>
            <person name="Shao Z.Z."/>
            <person name="Long M.N."/>
        </authorList>
    </citation>
    <scope>NUCLEOTIDE SEQUENCE [LARGE SCALE GENOMIC DNA]</scope>
    <source>
        <strain evidence="13 14">H53214</strain>
    </source>
</reference>
<dbReference type="Pfam" id="PF02096">
    <property type="entry name" value="60KD_IMP"/>
    <property type="match status" value="1"/>
</dbReference>
<evidence type="ECO:0000256" key="7">
    <source>
        <dbReference type="ARBA" id="ARBA00023136"/>
    </source>
</evidence>
<name>A0A096BH66_9FIRM</name>
<dbReference type="RefSeq" id="WP_052045265.1">
    <property type="nucleotide sequence ID" value="NZ_AZTB01000041.1"/>
</dbReference>
<keyword evidence="2" id="KW-0813">Transport</keyword>
<dbReference type="STRING" id="1156417.Y919_08310"/>
<dbReference type="GO" id="GO:0051205">
    <property type="term" value="P:protein insertion into membrane"/>
    <property type="evidence" value="ECO:0007669"/>
    <property type="project" value="TreeGrafter"/>
</dbReference>
<evidence type="ECO:0000256" key="2">
    <source>
        <dbReference type="ARBA" id="ARBA00022448"/>
    </source>
</evidence>
<evidence type="ECO:0000259" key="12">
    <source>
        <dbReference type="Pfam" id="PF02096"/>
    </source>
</evidence>
<evidence type="ECO:0000256" key="8">
    <source>
        <dbReference type="ARBA" id="ARBA00023186"/>
    </source>
</evidence>
<evidence type="ECO:0000256" key="6">
    <source>
        <dbReference type="ARBA" id="ARBA00022989"/>
    </source>
</evidence>
<evidence type="ECO:0000256" key="4">
    <source>
        <dbReference type="ARBA" id="ARBA00022692"/>
    </source>
</evidence>
<evidence type="ECO:0000313" key="13">
    <source>
        <dbReference type="EMBL" id="KGG80078.1"/>
    </source>
</evidence>
<comment type="caution">
    <text evidence="13">The sequence shown here is derived from an EMBL/GenBank/DDBJ whole genome shotgun (WGS) entry which is preliminary data.</text>
</comment>
<feature type="coiled-coil region" evidence="10">
    <location>
        <begin position="62"/>
        <end position="89"/>
    </location>
</feature>
<keyword evidence="10" id="KW-0175">Coiled coil</keyword>
<dbReference type="GO" id="GO:0005886">
    <property type="term" value="C:plasma membrane"/>
    <property type="evidence" value="ECO:0007669"/>
    <property type="project" value="UniProtKB-SubCell"/>
</dbReference>
<dbReference type="AlphaFoldDB" id="A0A096BH66"/>
<keyword evidence="5" id="KW-0653">Protein transport</keyword>
<dbReference type="PANTHER" id="PTHR12428:SF65">
    <property type="entry name" value="CYTOCHROME C OXIDASE ASSEMBLY PROTEIN COX18, MITOCHONDRIAL"/>
    <property type="match status" value="1"/>
</dbReference>
<evidence type="ECO:0000256" key="11">
    <source>
        <dbReference type="SAM" id="Phobius"/>
    </source>
</evidence>
<dbReference type="NCBIfam" id="TIGR03592">
    <property type="entry name" value="yidC_oxa1_cterm"/>
    <property type="match status" value="1"/>
</dbReference>
<evidence type="ECO:0000256" key="1">
    <source>
        <dbReference type="ARBA" id="ARBA00004651"/>
    </source>
</evidence>
<evidence type="ECO:0000256" key="10">
    <source>
        <dbReference type="SAM" id="Coils"/>
    </source>
</evidence>
<dbReference type="InterPro" id="IPR047196">
    <property type="entry name" value="YidC_ALB_C"/>
</dbReference>
<evidence type="ECO:0000256" key="9">
    <source>
        <dbReference type="RuleBase" id="RU003945"/>
    </source>
</evidence>
<evidence type="ECO:0000256" key="5">
    <source>
        <dbReference type="ARBA" id="ARBA00022927"/>
    </source>
</evidence>
<evidence type="ECO:0000313" key="14">
    <source>
        <dbReference type="Proteomes" id="UP000029622"/>
    </source>
</evidence>
<dbReference type="PRINTS" id="PR01900">
    <property type="entry name" value="YIDCPROTEIN"/>
</dbReference>
<feature type="domain" description="Membrane insertase YidC/Oxa/ALB C-terminal" evidence="12">
    <location>
        <begin position="33"/>
        <end position="224"/>
    </location>
</feature>
<dbReference type="InterPro" id="IPR028055">
    <property type="entry name" value="YidC/Oxa/ALB_C"/>
</dbReference>
<gene>
    <name evidence="13" type="ORF">Y919_08310</name>
</gene>
<keyword evidence="7 11" id="KW-0472">Membrane</keyword>
<sequence>MIDLFAKPLGALVRIVYNFVYNLGFDAKLFSAYSIAIIIATIILRFILLPLMLKQMRSMKKMQELQPKIKELQNKYKNDQQTLNIKIMELYKENNVNPFSGCFPILIQFPIFLGFLRVLQNPVNYIFGSEAVYESINKTFFWISNLNNPDPWVLPILAAITTYLTSKMTNTSGGNAQAEATQKTMTIMFPFMMFFFAKNTPAGLPLYWVVSNIFQIVQQYLINRSTGNVKEESN</sequence>
<organism evidence="13 14">
    <name type="scientific">Caloranaerobacter azorensis H53214</name>
    <dbReference type="NCBI Taxonomy" id="1156417"/>
    <lineage>
        <taxon>Bacteria</taxon>
        <taxon>Bacillati</taxon>
        <taxon>Bacillota</taxon>
        <taxon>Tissierellia</taxon>
        <taxon>Tissierellales</taxon>
        <taxon>Thermohalobacteraceae</taxon>
        <taxon>Caloranaerobacter</taxon>
    </lineage>
</organism>
<dbReference type="GO" id="GO:0015031">
    <property type="term" value="P:protein transport"/>
    <property type="evidence" value="ECO:0007669"/>
    <property type="project" value="UniProtKB-KW"/>
</dbReference>
<dbReference type="CDD" id="cd20070">
    <property type="entry name" value="5TM_YidC_Alb3"/>
    <property type="match status" value="1"/>
</dbReference>
<comment type="subcellular location">
    <subcellularLocation>
        <location evidence="1">Cell membrane</location>
        <topology evidence="1">Multi-pass membrane protein</topology>
    </subcellularLocation>
    <subcellularLocation>
        <location evidence="9">Membrane</location>
        <topology evidence="9">Multi-pass membrane protein</topology>
    </subcellularLocation>
</comment>
<comment type="similarity">
    <text evidence="9">Belongs to the OXA1/ALB3/YidC family.</text>
</comment>
<keyword evidence="3" id="KW-1003">Cell membrane</keyword>
<dbReference type="PANTHER" id="PTHR12428">
    <property type="entry name" value="OXA1"/>
    <property type="match status" value="1"/>
</dbReference>
<keyword evidence="4 9" id="KW-0812">Transmembrane</keyword>